<keyword evidence="3 8" id="KW-1133">Transmembrane helix</keyword>
<gene>
    <name evidence="9" type="ORF">Cfor_01356</name>
</gene>
<evidence type="ECO:0000256" key="7">
    <source>
        <dbReference type="ARBA" id="ARBA00023224"/>
    </source>
</evidence>
<dbReference type="AlphaFoldDB" id="A0A6L2PRV4"/>
<organism evidence="9 10">
    <name type="scientific">Coptotermes formosanus</name>
    <name type="common">Formosan subterranean termite</name>
    <dbReference type="NCBI Taxonomy" id="36987"/>
    <lineage>
        <taxon>Eukaryota</taxon>
        <taxon>Metazoa</taxon>
        <taxon>Ecdysozoa</taxon>
        <taxon>Arthropoda</taxon>
        <taxon>Hexapoda</taxon>
        <taxon>Insecta</taxon>
        <taxon>Pterygota</taxon>
        <taxon>Neoptera</taxon>
        <taxon>Polyneoptera</taxon>
        <taxon>Dictyoptera</taxon>
        <taxon>Blattodea</taxon>
        <taxon>Blattoidea</taxon>
        <taxon>Termitoidae</taxon>
        <taxon>Rhinotermitidae</taxon>
        <taxon>Coptotermes</taxon>
    </lineage>
</organism>
<dbReference type="Proteomes" id="UP000502823">
    <property type="component" value="Unassembled WGS sequence"/>
</dbReference>
<dbReference type="SUPFAM" id="SSF81321">
    <property type="entry name" value="Family A G protein-coupled receptor-like"/>
    <property type="match status" value="1"/>
</dbReference>
<dbReference type="PANTHER" id="PTHR24235">
    <property type="entry name" value="NEUROPEPTIDE Y RECEPTOR"/>
    <property type="match status" value="1"/>
</dbReference>
<evidence type="ECO:0000256" key="2">
    <source>
        <dbReference type="ARBA" id="ARBA00022692"/>
    </source>
</evidence>
<keyword evidence="10" id="KW-1185">Reference proteome</keyword>
<evidence type="ECO:0000313" key="9">
    <source>
        <dbReference type="EMBL" id="GFG35303.1"/>
    </source>
</evidence>
<reference evidence="10" key="1">
    <citation type="submission" date="2020-01" db="EMBL/GenBank/DDBJ databases">
        <title>Draft genome sequence of the Termite Coptotermes fromosanus.</title>
        <authorList>
            <person name="Itakura S."/>
            <person name="Yosikawa Y."/>
            <person name="Umezawa K."/>
        </authorList>
    </citation>
    <scope>NUCLEOTIDE SEQUENCE [LARGE SCALE GENOMIC DNA]</scope>
</reference>
<accession>A0A6L2PRV4</accession>
<keyword evidence="6" id="KW-0675">Receptor</keyword>
<evidence type="ECO:0000313" key="10">
    <source>
        <dbReference type="Proteomes" id="UP000502823"/>
    </source>
</evidence>
<comment type="caution">
    <text evidence="9">The sequence shown here is derived from an EMBL/GenBank/DDBJ whole genome shotgun (WGS) entry which is preliminary data.</text>
</comment>
<feature type="transmembrane region" description="Helical" evidence="8">
    <location>
        <begin position="20"/>
        <end position="44"/>
    </location>
</feature>
<dbReference type="EMBL" id="BLKM01012032">
    <property type="protein sequence ID" value="GFG35303.1"/>
    <property type="molecule type" value="Genomic_DNA"/>
</dbReference>
<keyword evidence="2 8" id="KW-0812">Transmembrane</keyword>
<feature type="transmembrane region" description="Helical" evidence="8">
    <location>
        <begin position="56"/>
        <end position="76"/>
    </location>
</feature>
<dbReference type="OrthoDB" id="2101615at2759"/>
<dbReference type="PRINTS" id="PR00237">
    <property type="entry name" value="GPCRRHODOPSN"/>
</dbReference>
<evidence type="ECO:0000256" key="6">
    <source>
        <dbReference type="ARBA" id="ARBA00023170"/>
    </source>
</evidence>
<evidence type="ECO:0008006" key="11">
    <source>
        <dbReference type="Google" id="ProtNLM"/>
    </source>
</evidence>
<evidence type="ECO:0000256" key="5">
    <source>
        <dbReference type="ARBA" id="ARBA00023136"/>
    </source>
</evidence>
<proteinExistence type="predicted"/>
<keyword evidence="4" id="KW-0297">G-protein coupled receptor</keyword>
<dbReference type="Gene3D" id="1.20.1070.10">
    <property type="entry name" value="Rhodopsin 7-helix transmembrane proteins"/>
    <property type="match status" value="1"/>
</dbReference>
<protein>
    <recommendedName>
        <fullName evidence="11">G-protein coupled receptors family 1 profile domain-containing protein</fullName>
    </recommendedName>
</protein>
<evidence type="ECO:0000256" key="1">
    <source>
        <dbReference type="ARBA" id="ARBA00004141"/>
    </source>
</evidence>
<evidence type="ECO:0000256" key="4">
    <source>
        <dbReference type="ARBA" id="ARBA00023040"/>
    </source>
</evidence>
<dbReference type="GO" id="GO:0004930">
    <property type="term" value="F:G protein-coupled receptor activity"/>
    <property type="evidence" value="ECO:0007669"/>
    <property type="project" value="UniProtKB-KW"/>
</dbReference>
<dbReference type="GO" id="GO:0016020">
    <property type="term" value="C:membrane"/>
    <property type="evidence" value="ECO:0007669"/>
    <property type="project" value="UniProtKB-SubCell"/>
</dbReference>
<dbReference type="Pfam" id="PF00001">
    <property type="entry name" value="7tm_1"/>
    <property type="match status" value="1"/>
</dbReference>
<dbReference type="InParanoid" id="A0A6L2PRV4"/>
<comment type="subcellular location">
    <subcellularLocation>
        <location evidence="1">Membrane</location>
        <topology evidence="1">Multi-pass membrane protein</topology>
    </subcellularLocation>
</comment>
<evidence type="ECO:0000256" key="8">
    <source>
        <dbReference type="SAM" id="Phobius"/>
    </source>
</evidence>
<evidence type="ECO:0000256" key="3">
    <source>
        <dbReference type="ARBA" id="ARBA00022989"/>
    </source>
</evidence>
<keyword evidence="5 8" id="KW-0472">Membrane</keyword>
<keyword evidence="7" id="KW-0807">Transducer</keyword>
<dbReference type="PANTHER" id="PTHR24235:SF12">
    <property type="entry name" value="G-PROTEIN COUPLED RECEPTORS FAMILY 1 PROFILE DOMAIN-CONTAINING PROTEIN"/>
    <property type="match status" value="1"/>
</dbReference>
<name>A0A6L2PRV4_COPFO</name>
<dbReference type="InterPro" id="IPR000276">
    <property type="entry name" value="GPCR_Rhodpsn"/>
</dbReference>
<sequence length="113" mass="12021">MTPANVTATEAEPPLRTELLVLVSLYGVVLVVGVVGNSMVAVVLCTQQTARMRNNLMLSVCVSDLLVCALSGPLAAASNTYHNVWMISHIACKLTAFLQVRISPLTSPQQANL</sequence>